<dbReference type="InterPro" id="IPR007348">
    <property type="entry name" value="CopC_dom"/>
</dbReference>
<keyword evidence="5" id="KW-0574">Periplasm</keyword>
<dbReference type="GO" id="GO:0005886">
    <property type="term" value="C:plasma membrane"/>
    <property type="evidence" value="ECO:0007669"/>
    <property type="project" value="TreeGrafter"/>
</dbReference>
<dbReference type="EMBL" id="JACEZU010000002">
    <property type="protein sequence ID" value="MBA5686388.1"/>
    <property type="molecule type" value="Genomic_DNA"/>
</dbReference>
<dbReference type="GO" id="GO:0005507">
    <property type="term" value="F:copper ion binding"/>
    <property type="evidence" value="ECO:0007669"/>
    <property type="project" value="InterPro"/>
</dbReference>
<feature type="signal peptide" evidence="7">
    <location>
        <begin position="1"/>
        <end position="27"/>
    </location>
</feature>
<evidence type="ECO:0000256" key="5">
    <source>
        <dbReference type="ARBA" id="ARBA00022764"/>
    </source>
</evidence>
<dbReference type="PANTHER" id="PTHR34820">
    <property type="entry name" value="INNER MEMBRANE PROTEIN YEBZ"/>
    <property type="match status" value="1"/>
</dbReference>
<dbReference type="InterPro" id="IPR014755">
    <property type="entry name" value="Cu-Rt/internalin_Ig-like"/>
</dbReference>
<dbReference type="NCBIfam" id="NF033814">
    <property type="entry name" value="copper_CopC"/>
    <property type="match status" value="1"/>
</dbReference>
<evidence type="ECO:0000313" key="9">
    <source>
        <dbReference type="EMBL" id="MBA5686388.1"/>
    </source>
</evidence>
<proteinExistence type="inferred from homology"/>
<accession>A0A7W2IJB6</accession>
<comment type="subcellular location">
    <subcellularLocation>
        <location evidence="1">Periplasm</location>
    </subcellularLocation>
</comment>
<dbReference type="Gene3D" id="2.60.40.1220">
    <property type="match status" value="1"/>
</dbReference>
<comment type="similarity">
    <text evidence="2">Belongs to the CopC family.</text>
</comment>
<dbReference type="PANTHER" id="PTHR34820:SF4">
    <property type="entry name" value="INNER MEMBRANE PROTEIN YEBZ"/>
    <property type="match status" value="1"/>
</dbReference>
<evidence type="ECO:0000256" key="6">
    <source>
        <dbReference type="ARBA" id="ARBA00023008"/>
    </source>
</evidence>
<evidence type="ECO:0000256" key="7">
    <source>
        <dbReference type="SAM" id="SignalP"/>
    </source>
</evidence>
<feature type="chain" id="PRO_5030657502" evidence="7">
    <location>
        <begin position="28"/>
        <end position="122"/>
    </location>
</feature>
<dbReference type="GO" id="GO:0042597">
    <property type="term" value="C:periplasmic space"/>
    <property type="evidence" value="ECO:0007669"/>
    <property type="project" value="UniProtKB-SubCell"/>
</dbReference>
<keyword evidence="3" id="KW-0479">Metal-binding</keyword>
<evidence type="ECO:0000256" key="4">
    <source>
        <dbReference type="ARBA" id="ARBA00022729"/>
    </source>
</evidence>
<keyword evidence="6" id="KW-0186">Copper</keyword>
<evidence type="ECO:0000313" key="10">
    <source>
        <dbReference type="Proteomes" id="UP000573499"/>
    </source>
</evidence>
<dbReference type="GO" id="GO:0046688">
    <property type="term" value="P:response to copper ion"/>
    <property type="evidence" value="ECO:0007669"/>
    <property type="project" value="InterPro"/>
</dbReference>
<dbReference type="AlphaFoldDB" id="A0A7W2IJB6"/>
<protein>
    <submittedName>
        <fullName evidence="9">Copper homeostasis periplasmic binding protein CopC</fullName>
    </submittedName>
</protein>
<gene>
    <name evidence="9" type="primary">copC</name>
    <name evidence="9" type="ORF">H3H39_04895</name>
</gene>
<evidence type="ECO:0000259" key="8">
    <source>
        <dbReference type="Pfam" id="PF04234"/>
    </source>
</evidence>
<dbReference type="GO" id="GO:0006825">
    <property type="term" value="P:copper ion transport"/>
    <property type="evidence" value="ECO:0007669"/>
    <property type="project" value="InterPro"/>
</dbReference>
<evidence type="ECO:0000256" key="1">
    <source>
        <dbReference type="ARBA" id="ARBA00004418"/>
    </source>
</evidence>
<feature type="domain" description="CopC" evidence="8">
    <location>
        <begin position="26"/>
        <end position="121"/>
    </location>
</feature>
<dbReference type="InterPro" id="IPR047685">
    <property type="entry name" value="CopC-like"/>
</dbReference>
<comment type="caution">
    <text evidence="9">The sequence shown here is derived from an EMBL/GenBank/DDBJ whole genome shotgun (WGS) entry which is preliminary data.</text>
</comment>
<evidence type="ECO:0000256" key="2">
    <source>
        <dbReference type="ARBA" id="ARBA00010509"/>
    </source>
</evidence>
<keyword evidence="10" id="KW-1185">Reference proteome</keyword>
<evidence type="ECO:0000256" key="3">
    <source>
        <dbReference type="ARBA" id="ARBA00022723"/>
    </source>
</evidence>
<dbReference type="InterPro" id="IPR014756">
    <property type="entry name" value="Ig_E-set"/>
</dbReference>
<reference evidence="9 10" key="1">
    <citation type="submission" date="2020-07" db="EMBL/GenBank/DDBJ databases">
        <title>Novel species isolated from subtropical streams in China.</title>
        <authorList>
            <person name="Lu H."/>
        </authorList>
    </citation>
    <scope>NUCLEOTIDE SEQUENCE [LARGE SCALE GENOMIC DNA]</scope>
    <source>
        <strain evidence="9 10">LX47W</strain>
    </source>
</reference>
<dbReference type="SUPFAM" id="SSF81296">
    <property type="entry name" value="E set domains"/>
    <property type="match status" value="1"/>
</dbReference>
<dbReference type="InterPro" id="IPR032694">
    <property type="entry name" value="CopC/D"/>
</dbReference>
<sequence>MNALRTVMIIAAMAAATLASPFAAAHASLKSSNPAAGATVDASPNEVTLTFNEKVEPAFSSITIADSQGKNVAPDKAKVDASNPAILRLPVPALASGTYTVNWAVAGHDGHRRKGDFKFSVK</sequence>
<keyword evidence="4 7" id="KW-0732">Signal</keyword>
<organism evidence="9 10">
    <name type="scientific">Rugamonas apoptosis</name>
    <dbReference type="NCBI Taxonomy" id="2758570"/>
    <lineage>
        <taxon>Bacteria</taxon>
        <taxon>Pseudomonadati</taxon>
        <taxon>Pseudomonadota</taxon>
        <taxon>Betaproteobacteria</taxon>
        <taxon>Burkholderiales</taxon>
        <taxon>Oxalobacteraceae</taxon>
        <taxon>Telluria group</taxon>
        <taxon>Rugamonas</taxon>
    </lineage>
</organism>
<dbReference type="Proteomes" id="UP000573499">
    <property type="component" value="Unassembled WGS sequence"/>
</dbReference>
<name>A0A7W2IJB6_9BURK</name>
<dbReference type="RefSeq" id="WP_182152188.1">
    <property type="nucleotide sequence ID" value="NZ_JACEZU010000002.1"/>
</dbReference>
<dbReference type="Pfam" id="PF04234">
    <property type="entry name" value="CopC"/>
    <property type="match status" value="1"/>
</dbReference>